<dbReference type="EMBL" id="DQAY01000117">
    <property type="protein sequence ID" value="HCO25103.1"/>
    <property type="molecule type" value="Genomic_DNA"/>
</dbReference>
<dbReference type="PANTHER" id="PTHR30373">
    <property type="entry name" value="UPF0603 PROTEIN YGCG"/>
    <property type="match status" value="1"/>
</dbReference>
<dbReference type="PANTHER" id="PTHR30373:SF2">
    <property type="entry name" value="UPF0603 PROTEIN YGCG"/>
    <property type="match status" value="1"/>
</dbReference>
<comment type="caution">
    <text evidence="3">The sequence shown here is derived from an EMBL/GenBank/DDBJ whole genome shotgun (WGS) entry which is preliminary data.</text>
</comment>
<evidence type="ECO:0000256" key="1">
    <source>
        <dbReference type="SAM" id="Phobius"/>
    </source>
</evidence>
<organism evidence="3 4">
    <name type="scientific">Gimesia maris</name>
    <dbReference type="NCBI Taxonomy" id="122"/>
    <lineage>
        <taxon>Bacteria</taxon>
        <taxon>Pseudomonadati</taxon>
        <taxon>Planctomycetota</taxon>
        <taxon>Planctomycetia</taxon>
        <taxon>Planctomycetales</taxon>
        <taxon>Planctomycetaceae</taxon>
        <taxon>Gimesia</taxon>
    </lineage>
</organism>
<evidence type="ECO:0000313" key="3">
    <source>
        <dbReference type="EMBL" id="HCO25103.1"/>
    </source>
</evidence>
<dbReference type="Proteomes" id="UP000263642">
    <property type="component" value="Unassembled WGS sequence"/>
</dbReference>
<feature type="transmembrane region" description="Helical" evidence="1">
    <location>
        <begin position="245"/>
        <end position="265"/>
    </location>
</feature>
<protein>
    <recommendedName>
        <fullName evidence="2">TPM domain-containing protein</fullName>
    </recommendedName>
</protein>
<feature type="transmembrane region" description="Helical" evidence="1">
    <location>
        <begin position="218"/>
        <end position="238"/>
    </location>
</feature>
<reference evidence="3 4" key="1">
    <citation type="journal article" date="2018" name="Nat. Biotechnol.">
        <title>A standardized bacterial taxonomy based on genome phylogeny substantially revises the tree of life.</title>
        <authorList>
            <person name="Parks D.H."/>
            <person name="Chuvochina M."/>
            <person name="Waite D.W."/>
            <person name="Rinke C."/>
            <person name="Skarshewski A."/>
            <person name="Chaumeil P.A."/>
            <person name="Hugenholtz P."/>
        </authorList>
    </citation>
    <scope>NUCLEOTIDE SEQUENCE [LARGE SCALE GENOMIC DNA]</scope>
    <source>
        <strain evidence="3">UBA9375</strain>
    </source>
</reference>
<dbReference type="Gene3D" id="3.10.310.50">
    <property type="match status" value="1"/>
</dbReference>
<name>A0A3D3R8E4_9PLAN</name>
<evidence type="ECO:0000259" key="2">
    <source>
        <dbReference type="Pfam" id="PF04536"/>
    </source>
</evidence>
<accession>A0A3D3R8E4</accession>
<dbReference type="AlphaFoldDB" id="A0A3D3R8E4"/>
<keyword evidence="1" id="KW-1133">Transmembrane helix</keyword>
<keyword evidence="1" id="KW-0472">Membrane</keyword>
<dbReference type="Pfam" id="PF04536">
    <property type="entry name" value="TPM_phosphatase"/>
    <property type="match status" value="1"/>
</dbReference>
<feature type="domain" description="TPM" evidence="2">
    <location>
        <begin position="71"/>
        <end position="203"/>
    </location>
</feature>
<dbReference type="InterPro" id="IPR007621">
    <property type="entry name" value="TPM_dom"/>
</dbReference>
<evidence type="ECO:0000313" key="4">
    <source>
        <dbReference type="Proteomes" id="UP000263642"/>
    </source>
</evidence>
<sequence>MELKLFAQIHRLALDTSLLPALYFKRDNVKYHLNSKSAVFCLVLILTGFSRLSSVQALELTLEPPGDREFVRDLAGMLDEPTTKKIKELCDKLLTDKATPIIVVTIDSMAEYGGADMRIETFATILFNQWQIGHAKLGDQDWNTGILLLVSKNDRKARIELGAGWGRREDEQCRQIMDEYIIPHFKQGQFDQGILAGVEALDKMARKLELPTKPVSPWTYVIMAVAAGLVIFTVVSLIRRGSSGWAWLFWGVVFAVIGTILYQMLNNRGGGGGGFGGGSFGGGFSGGGGATGSW</sequence>
<keyword evidence="1" id="KW-0812">Transmembrane</keyword>
<gene>
    <name evidence="3" type="ORF">DIT97_19515</name>
</gene>
<proteinExistence type="predicted"/>